<dbReference type="GO" id="GO:0006364">
    <property type="term" value="P:rRNA processing"/>
    <property type="evidence" value="ECO:0007669"/>
    <property type="project" value="UniProtKB-KW"/>
</dbReference>
<dbReference type="OrthoDB" id="9816072at2"/>
<feature type="domain" description="Methyltransferase small" evidence="6">
    <location>
        <begin position="173"/>
        <end position="339"/>
    </location>
</feature>
<dbReference type="GO" id="GO:0032259">
    <property type="term" value="P:methylation"/>
    <property type="evidence" value="ECO:0007669"/>
    <property type="project" value="UniProtKB-KW"/>
</dbReference>
<dbReference type="InterPro" id="IPR002052">
    <property type="entry name" value="DNA_methylase_N6_adenine_CS"/>
</dbReference>
<keyword evidence="3 7" id="KW-0489">Methyltransferase</keyword>
<dbReference type="RefSeq" id="WP_081128718.1">
    <property type="nucleotide sequence ID" value="NZ_JALNYQ010000006.1"/>
</dbReference>
<keyword evidence="1" id="KW-0963">Cytoplasm</keyword>
<dbReference type="EMBL" id="MWQO01000054">
    <property type="protein sequence ID" value="THD07859.1"/>
    <property type="molecule type" value="Genomic_DNA"/>
</dbReference>
<dbReference type="PROSITE" id="PS00092">
    <property type="entry name" value="N6_MTASE"/>
    <property type="match status" value="1"/>
</dbReference>
<keyword evidence="5" id="KW-0949">S-adenosyl-L-methionine</keyword>
<gene>
    <name evidence="7" type="ORF">B1806_13980</name>
</gene>
<dbReference type="Proteomes" id="UP000307749">
    <property type="component" value="Unassembled WGS sequence"/>
</dbReference>
<keyword evidence="8" id="KW-1185">Reference proteome</keyword>
<evidence type="ECO:0000259" key="6">
    <source>
        <dbReference type="Pfam" id="PF05175"/>
    </source>
</evidence>
<reference evidence="7 8" key="1">
    <citation type="submission" date="2017-02" db="EMBL/GenBank/DDBJ databases">
        <title>Whole genome sequencing of Metallibacterium scheffleri DSM 24874 (T).</title>
        <authorList>
            <person name="Kumar S."/>
            <person name="Patil P."/>
            <person name="Patil P.B."/>
        </authorList>
    </citation>
    <scope>NUCLEOTIDE SEQUENCE [LARGE SCALE GENOMIC DNA]</scope>
    <source>
        <strain evidence="7 8">DSM 24874</strain>
    </source>
</reference>
<dbReference type="InterPro" id="IPR007848">
    <property type="entry name" value="Small_mtfrase_dom"/>
</dbReference>
<dbReference type="AlphaFoldDB" id="A0A4S3KH08"/>
<dbReference type="Pfam" id="PF05175">
    <property type="entry name" value="MTS"/>
    <property type="match status" value="1"/>
</dbReference>
<organism evidence="7 8">
    <name type="scientific">Metallibacterium scheffleri</name>
    <dbReference type="NCBI Taxonomy" id="993689"/>
    <lineage>
        <taxon>Bacteria</taxon>
        <taxon>Pseudomonadati</taxon>
        <taxon>Pseudomonadota</taxon>
        <taxon>Gammaproteobacteria</taxon>
        <taxon>Lysobacterales</taxon>
        <taxon>Rhodanobacteraceae</taxon>
        <taxon>Metallibacterium</taxon>
    </lineage>
</organism>
<name>A0A4S3KH08_9GAMM</name>
<dbReference type="PANTHER" id="PTHR47816:SF4">
    <property type="entry name" value="RIBOSOMAL RNA SMALL SUBUNIT METHYLTRANSFERASE C"/>
    <property type="match status" value="1"/>
</dbReference>
<evidence type="ECO:0000313" key="7">
    <source>
        <dbReference type="EMBL" id="THD07859.1"/>
    </source>
</evidence>
<evidence type="ECO:0000256" key="4">
    <source>
        <dbReference type="ARBA" id="ARBA00022679"/>
    </source>
</evidence>
<dbReference type="Gene3D" id="3.40.50.150">
    <property type="entry name" value="Vaccinia Virus protein VP39"/>
    <property type="match status" value="2"/>
</dbReference>
<dbReference type="GO" id="GO:0008757">
    <property type="term" value="F:S-adenosylmethionine-dependent methyltransferase activity"/>
    <property type="evidence" value="ECO:0007669"/>
    <property type="project" value="InterPro"/>
</dbReference>
<dbReference type="SUPFAM" id="SSF53335">
    <property type="entry name" value="S-adenosyl-L-methionine-dependent methyltransferases"/>
    <property type="match status" value="1"/>
</dbReference>
<accession>A0A4S3KH08</accession>
<dbReference type="GO" id="GO:0008170">
    <property type="term" value="F:N-methyltransferase activity"/>
    <property type="evidence" value="ECO:0007669"/>
    <property type="project" value="UniProtKB-ARBA"/>
</dbReference>
<dbReference type="CDD" id="cd02440">
    <property type="entry name" value="AdoMet_MTases"/>
    <property type="match status" value="1"/>
</dbReference>
<evidence type="ECO:0000256" key="1">
    <source>
        <dbReference type="ARBA" id="ARBA00022490"/>
    </source>
</evidence>
<dbReference type="GO" id="GO:0003676">
    <property type="term" value="F:nucleic acid binding"/>
    <property type="evidence" value="ECO:0007669"/>
    <property type="project" value="InterPro"/>
</dbReference>
<protein>
    <submittedName>
        <fullName evidence="7">16S rRNA methyltransferase</fullName>
    </submittedName>
</protein>
<dbReference type="InterPro" id="IPR029063">
    <property type="entry name" value="SAM-dependent_MTases_sf"/>
</dbReference>
<sequence length="345" mass="36834">MLIDDPAAAVLGLAWAQLPPLPTPAPVLFLGARSSAWLPAAAQPAWQYAQDFKPHADALQAQGCGVAPVPDGARHARVLLLPPRQRQAARALLARAVAHCAEDAQVLLAANNDEGARSLQNDLAALAGPVSTLSKHHCRAVWTAPLRAAHIDHALCAEWRALDAPRDNPAGYCSRPGLFAWDRIDPGSQLLAAQLPATLRGAVADLGAGWGYLSSALLRRCAGIAELDLYEADARALEPARVNLARSGHPAHIALHWHDVTHGLPRRYDAIISNPPFHIDRADRPELGRAFIAAAAAALHAPGQFWLVANRHLPYEATLTAHFTQVEVVAQAQGYKVLRASGPRA</sequence>
<dbReference type="InterPro" id="IPR046977">
    <property type="entry name" value="RsmC/RlmG"/>
</dbReference>
<keyword evidence="4 7" id="KW-0808">Transferase</keyword>
<evidence type="ECO:0000256" key="5">
    <source>
        <dbReference type="ARBA" id="ARBA00022691"/>
    </source>
</evidence>
<comment type="caution">
    <text evidence="7">The sequence shown here is derived from an EMBL/GenBank/DDBJ whole genome shotgun (WGS) entry which is preliminary data.</text>
</comment>
<proteinExistence type="predicted"/>
<keyword evidence="2" id="KW-0698">rRNA processing</keyword>
<evidence type="ECO:0000256" key="3">
    <source>
        <dbReference type="ARBA" id="ARBA00022603"/>
    </source>
</evidence>
<dbReference type="STRING" id="993689.GCA_002077135_02809"/>
<dbReference type="PANTHER" id="PTHR47816">
    <property type="entry name" value="RIBOSOMAL RNA SMALL SUBUNIT METHYLTRANSFERASE C"/>
    <property type="match status" value="1"/>
</dbReference>
<evidence type="ECO:0000256" key="2">
    <source>
        <dbReference type="ARBA" id="ARBA00022552"/>
    </source>
</evidence>
<evidence type="ECO:0000313" key="8">
    <source>
        <dbReference type="Proteomes" id="UP000307749"/>
    </source>
</evidence>